<evidence type="ECO:0000256" key="12">
    <source>
        <dbReference type="ARBA" id="ARBA00047929"/>
    </source>
</evidence>
<dbReference type="EMBL" id="PFCP01000007">
    <property type="protein sequence ID" value="PIR69131.1"/>
    <property type="molecule type" value="Genomic_DNA"/>
</dbReference>
<evidence type="ECO:0000313" key="19">
    <source>
        <dbReference type="EMBL" id="PIR69131.1"/>
    </source>
</evidence>
<evidence type="ECO:0000256" key="8">
    <source>
        <dbReference type="ARBA" id="ARBA00022840"/>
    </source>
</evidence>
<evidence type="ECO:0000259" key="18">
    <source>
        <dbReference type="PROSITE" id="PS50862"/>
    </source>
</evidence>
<evidence type="ECO:0000256" key="17">
    <source>
        <dbReference type="SAM" id="Coils"/>
    </source>
</evidence>
<dbReference type="InterPro" id="IPR010978">
    <property type="entry name" value="tRNA-bd_arm"/>
</dbReference>
<dbReference type="AlphaFoldDB" id="A0A2J0JJ61"/>
<keyword evidence="7" id="KW-0547">Nucleotide-binding</keyword>
<dbReference type="CDD" id="cd00770">
    <property type="entry name" value="SerRS_core"/>
    <property type="match status" value="1"/>
</dbReference>
<dbReference type="NCBIfam" id="TIGR00414">
    <property type="entry name" value="serS"/>
    <property type="match status" value="1"/>
</dbReference>
<accession>A0A2J0JJ61</accession>
<dbReference type="GO" id="GO:0004828">
    <property type="term" value="F:serine-tRNA ligase activity"/>
    <property type="evidence" value="ECO:0007669"/>
    <property type="project" value="UniProtKB-UniRule"/>
</dbReference>
<evidence type="ECO:0000256" key="15">
    <source>
        <dbReference type="PIRSR" id="PIRSR001529-1"/>
    </source>
</evidence>
<feature type="binding site" evidence="15">
    <location>
        <position position="279"/>
    </location>
    <ligand>
        <name>L-serine</name>
        <dbReference type="ChEBI" id="CHEBI:33384"/>
    </ligand>
</feature>
<evidence type="ECO:0000256" key="13">
    <source>
        <dbReference type="ARBA" id="ARBA00048823"/>
    </source>
</evidence>
<sequence>MIDIMLDIKFIRDNKDIVQEGAKRKRVEIDIEKLLVLDDERIKQLKEVEDLRSEVNKVSQDIARNQDQALKIQLIEEMRIVKEDIKQKEEKLKVTMEEWQKMMLLIPNVTSPDVPEGPDESGNVVIRNWGEKTMFEFTPKEHYEIGEKLKIIDNQTAAEVSGARFTYLKGDLVLMQFALINFLLEILGNKEILEKIAKDKNINIDPKPFIPVVPPFMVKPNTYLKMARLDPKEDKYHLVADDMYLVGSAEHSLGPMHMNQIIDEKDMPIRYVGYSPAFRREAGSYGKDTKGILRMHQFEKLEMETFCLPENSIQEQEFLVAIQEYFLQMLKLPYQVVLICTGDMGKPDYRQIDIETWMPGQNTYRETHTADLMTSFQSRRLNTKVKRIDGKVELVHMNDATICAIGRTLIAILENYQQIDGSVKIPEVLRKYMGNKEFIK</sequence>
<keyword evidence="6 19" id="KW-0436">Ligase</keyword>
<dbReference type="InterPro" id="IPR015866">
    <property type="entry name" value="Ser-tRNA-synth_1_N"/>
</dbReference>
<dbReference type="InterPro" id="IPR042103">
    <property type="entry name" value="SerRS_1_N_sf"/>
</dbReference>
<dbReference type="InterPro" id="IPR002317">
    <property type="entry name" value="Ser-tRNA-ligase_type_1"/>
</dbReference>
<evidence type="ECO:0000256" key="10">
    <source>
        <dbReference type="ARBA" id="ARBA00023146"/>
    </source>
</evidence>
<evidence type="ECO:0000256" key="1">
    <source>
        <dbReference type="ARBA" id="ARBA00004496"/>
    </source>
</evidence>
<feature type="coiled-coil region" evidence="17">
    <location>
        <begin position="48"/>
        <end position="102"/>
    </location>
</feature>
<dbReference type="GO" id="GO:0005737">
    <property type="term" value="C:cytoplasm"/>
    <property type="evidence" value="ECO:0007669"/>
    <property type="project" value="UniProtKB-SubCell"/>
</dbReference>
<dbReference type="InterPro" id="IPR045864">
    <property type="entry name" value="aa-tRNA-synth_II/BPL/LPL"/>
</dbReference>
<keyword evidence="10" id="KW-0030">Aminoacyl-tRNA synthetase</keyword>
<dbReference type="SUPFAM" id="SSF46589">
    <property type="entry name" value="tRNA-binding arm"/>
    <property type="match status" value="1"/>
</dbReference>
<evidence type="ECO:0000256" key="3">
    <source>
        <dbReference type="ARBA" id="ARBA00010728"/>
    </source>
</evidence>
<evidence type="ECO:0000256" key="5">
    <source>
        <dbReference type="ARBA" id="ARBA00022490"/>
    </source>
</evidence>
<dbReference type="InterPro" id="IPR033729">
    <property type="entry name" value="SerRS_core"/>
</dbReference>
<comment type="caution">
    <text evidence="19">The sequence shown here is derived from an EMBL/GenBank/DDBJ whole genome shotgun (WGS) entry which is preliminary data.</text>
</comment>
<comment type="similarity">
    <text evidence="3">Belongs to the class-II aminoacyl-tRNA synthetase family. Type-1 seryl-tRNA synthetase subfamily.</text>
</comment>
<dbReference type="Pfam" id="PF00587">
    <property type="entry name" value="tRNA-synt_2b"/>
    <property type="match status" value="1"/>
</dbReference>
<organism evidence="19 20">
    <name type="scientific">Candidatus Nomurabacteria bacterium CG10_big_fil_rev_8_21_14_0_10_03_31_7</name>
    <dbReference type="NCBI Taxonomy" id="1974730"/>
    <lineage>
        <taxon>Bacteria</taxon>
        <taxon>Candidatus Nomuraibacteriota</taxon>
    </lineage>
</organism>
<dbReference type="GO" id="GO:0006434">
    <property type="term" value="P:seryl-tRNA aminoacylation"/>
    <property type="evidence" value="ECO:0007669"/>
    <property type="project" value="UniProtKB-UniRule"/>
</dbReference>
<dbReference type="Proteomes" id="UP000228613">
    <property type="component" value="Unassembled WGS sequence"/>
</dbReference>
<reference evidence="20" key="1">
    <citation type="submission" date="2017-09" db="EMBL/GenBank/DDBJ databases">
        <title>Depth-based differentiation of microbial function through sediment-hosted aquifers and enrichment of novel symbionts in the deep terrestrial subsurface.</title>
        <authorList>
            <person name="Probst A.J."/>
            <person name="Ladd B."/>
            <person name="Jarett J.K."/>
            <person name="Geller-Mcgrath D.E."/>
            <person name="Sieber C.M.K."/>
            <person name="Emerson J.B."/>
            <person name="Anantharaman K."/>
            <person name="Thomas B.C."/>
            <person name="Malmstrom R."/>
            <person name="Stieglmeier M."/>
            <person name="Klingl A."/>
            <person name="Woyke T."/>
            <person name="Ryan C.M."/>
            <person name="Banfield J.F."/>
        </authorList>
    </citation>
    <scope>NUCLEOTIDE SEQUENCE [LARGE SCALE GENOMIC DNA]</scope>
</reference>
<evidence type="ECO:0000256" key="6">
    <source>
        <dbReference type="ARBA" id="ARBA00022598"/>
    </source>
</evidence>
<dbReference type="Gene3D" id="3.30.930.10">
    <property type="entry name" value="Bira Bifunctional Protein, Domain 2"/>
    <property type="match status" value="1"/>
</dbReference>
<feature type="domain" description="Aminoacyl-transfer RNA synthetases class-II family profile" evidence="18">
    <location>
        <begin position="209"/>
        <end position="426"/>
    </location>
</feature>
<evidence type="ECO:0000313" key="20">
    <source>
        <dbReference type="Proteomes" id="UP000228613"/>
    </source>
</evidence>
<evidence type="ECO:0000256" key="9">
    <source>
        <dbReference type="ARBA" id="ARBA00022917"/>
    </source>
</evidence>
<comment type="subcellular location">
    <subcellularLocation>
        <location evidence="1">Cytoplasm</location>
    </subcellularLocation>
</comment>
<dbReference type="PANTHER" id="PTHR43697:SF1">
    <property type="entry name" value="SERINE--TRNA LIGASE"/>
    <property type="match status" value="1"/>
</dbReference>
<gene>
    <name evidence="19" type="ORF">COU48_00215</name>
</gene>
<dbReference type="PANTHER" id="PTHR43697">
    <property type="entry name" value="SERYL-TRNA SYNTHETASE"/>
    <property type="match status" value="1"/>
</dbReference>
<feature type="binding site" evidence="16">
    <location>
        <begin position="279"/>
        <end position="281"/>
    </location>
    <ligand>
        <name>ATP</name>
        <dbReference type="ChEBI" id="CHEBI:30616"/>
    </ligand>
</feature>
<name>A0A2J0JJ61_9BACT</name>
<feature type="binding site" evidence="15">
    <location>
        <position position="302"/>
    </location>
    <ligand>
        <name>L-serine</name>
        <dbReference type="ChEBI" id="CHEBI:33384"/>
    </ligand>
</feature>
<dbReference type="PRINTS" id="PR00981">
    <property type="entry name" value="TRNASYNTHSER"/>
</dbReference>
<keyword evidence="8 16" id="KW-0067">ATP-binding</keyword>
<comment type="pathway">
    <text evidence="2">Aminoacyl-tRNA biosynthesis; selenocysteinyl-tRNA(Sec) biosynthesis; L-seryl-tRNA(Sec) from L-serine and tRNA(Sec): step 1/1.</text>
</comment>
<dbReference type="InterPro" id="IPR002314">
    <property type="entry name" value="aa-tRNA-synt_IIb"/>
</dbReference>
<evidence type="ECO:0000256" key="11">
    <source>
        <dbReference type="ARBA" id="ARBA00039158"/>
    </source>
</evidence>
<dbReference type="EC" id="6.1.1.11" evidence="4 14"/>
<keyword evidence="5" id="KW-0963">Cytoplasm</keyword>
<dbReference type="PROSITE" id="PS50862">
    <property type="entry name" value="AA_TRNA_LIGASE_II"/>
    <property type="match status" value="1"/>
</dbReference>
<evidence type="ECO:0000256" key="7">
    <source>
        <dbReference type="ARBA" id="ARBA00022741"/>
    </source>
</evidence>
<comment type="catalytic activity">
    <reaction evidence="12">
        <text>tRNA(Sec) + L-serine + ATP = L-seryl-tRNA(Sec) + AMP + diphosphate + H(+)</text>
        <dbReference type="Rhea" id="RHEA:42580"/>
        <dbReference type="Rhea" id="RHEA-COMP:9742"/>
        <dbReference type="Rhea" id="RHEA-COMP:10128"/>
        <dbReference type="ChEBI" id="CHEBI:15378"/>
        <dbReference type="ChEBI" id="CHEBI:30616"/>
        <dbReference type="ChEBI" id="CHEBI:33019"/>
        <dbReference type="ChEBI" id="CHEBI:33384"/>
        <dbReference type="ChEBI" id="CHEBI:78442"/>
        <dbReference type="ChEBI" id="CHEBI:78533"/>
        <dbReference type="ChEBI" id="CHEBI:456215"/>
        <dbReference type="EC" id="6.1.1.11"/>
    </reaction>
</comment>
<dbReference type="InterPro" id="IPR006195">
    <property type="entry name" value="aa-tRNA-synth_II"/>
</dbReference>
<evidence type="ECO:0000256" key="14">
    <source>
        <dbReference type="NCBIfam" id="TIGR00414"/>
    </source>
</evidence>
<dbReference type="Gene3D" id="1.10.287.40">
    <property type="entry name" value="Serine-tRNA synthetase, tRNA binding domain"/>
    <property type="match status" value="1"/>
</dbReference>
<feature type="site" description="Important for serine binding" evidence="15">
    <location>
        <position position="401"/>
    </location>
</feature>
<evidence type="ECO:0000256" key="4">
    <source>
        <dbReference type="ARBA" id="ARBA00012840"/>
    </source>
</evidence>
<protein>
    <recommendedName>
        <fullName evidence="11 14">Serine--tRNA ligase</fullName>
        <ecNumber evidence="4 14">6.1.1.11</ecNumber>
    </recommendedName>
</protein>
<evidence type="ECO:0000256" key="2">
    <source>
        <dbReference type="ARBA" id="ARBA00005045"/>
    </source>
</evidence>
<dbReference type="PIRSF" id="PIRSF001529">
    <property type="entry name" value="Ser-tRNA-synth_IIa"/>
    <property type="match status" value="1"/>
</dbReference>
<keyword evidence="9" id="KW-0648">Protein biosynthesis</keyword>
<evidence type="ECO:0000256" key="16">
    <source>
        <dbReference type="PIRSR" id="PIRSR001529-2"/>
    </source>
</evidence>
<dbReference type="Pfam" id="PF02403">
    <property type="entry name" value="Seryl_tRNA_N"/>
    <property type="match status" value="1"/>
</dbReference>
<dbReference type="SUPFAM" id="SSF55681">
    <property type="entry name" value="Class II aaRS and biotin synthetases"/>
    <property type="match status" value="1"/>
</dbReference>
<dbReference type="GO" id="GO:0005524">
    <property type="term" value="F:ATP binding"/>
    <property type="evidence" value="ECO:0007669"/>
    <property type="project" value="UniProtKB-KW"/>
</dbReference>
<proteinExistence type="inferred from homology"/>
<comment type="catalytic activity">
    <reaction evidence="13">
        <text>tRNA(Ser) + L-serine + ATP = L-seryl-tRNA(Ser) + AMP + diphosphate + H(+)</text>
        <dbReference type="Rhea" id="RHEA:12292"/>
        <dbReference type="Rhea" id="RHEA-COMP:9669"/>
        <dbReference type="Rhea" id="RHEA-COMP:9703"/>
        <dbReference type="ChEBI" id="CHEBI:15378"/>
        <dbReference type="ChEBI" id="CHEBI:30616"/>
        <dbReference type="ChEBI" id="CHEBI:33019"/>
        <dbReference type="ChEBI" id="CHEBI:33384"/>
        <dbReference type="ChEBI" id="CHEBI:78442"/>
        <dbReference type="ChEBI" id="CHEBI:78533"/>
        <dbReference type="ChEBI" id="CHEBI:456215"/>
        <dbReference type="EC" id="6.1.1.11"/>
    </reaction>
</comment>
<keyword evidence="17" id="KW-0175">Coiled coil</keyword>